<feature type="compositionally biased region" description="Polar residues" evidence="7">
    <location>
        <begin position="324"/>
        <end position="344"/>
    </location>
</feature>
<evidence type="ECO:0000256" key="5">
    <source>
        <dbReference type="ARBA" id="ARBA00023212"/>
    </source>
</evidence>
<dbReference type="InterPro" id="IPR019528">
    <property type="entry name" value="PACT_domain"/>
</dbReference>
<feature type="compositionally biased region" description="Acidic residues" evidence="7">
    <location>
        <begin position="386"/>
        <end position="395"/>
    </location>
</feature>
<dbReference type="Gene3D" id="1.10.287.1490">
    <property type="match status" value="1"/>
</dbReference>
<feature type="compositionally biased region" description="Low complexity" evidence="7">
    <location>
        <begin position="216"/>
        <end position="230"/>
    </location>
</feature>
<evidence type="ECO:0000313" key="10">
    <source>
        <dbReference type="Proteomes" id="UP000054538"/>
    </source>
</evidence>
<feature type="region of interest" description="Disordered" evidence="7">
    <location>
        <begin position="1161"/>
        <end position="1187"/>
    </location>
</feature>
<dbReference type="GO" id="GO:0005737">
    <property type="term" value="C:cytoplasm"/>
    <property type="evidence" value="ECO:0007669"/>
    <property type="project" value="UniProtKB-ARBA"/>
</dbReference>
<dbReference type="Pfam" id="PF10495">
    <property type="entry name" value="PACT_coil_coil"/>
    <property type="match status" value="1"/>
</dbReference>
<sequence>MALCETPSRIWRRIQDEREPSSLPSLPAFEHSTAPETESDPTSTDDGSDMLPIHSTPAAFSSHTVTSTIRLQSSTSSTARFASSIASRSVSAKSSVSRTYGRLAQESFDVSAITSLPQEGEENTDPEDARLMKSTNSVPEAYLPPLDGDEVEDMSLVDALESVSRASSPLSPKLPPEDPTPKKGLKYDYSISLRSELQPSPIDKYRNVALRRPLARTRTPSLSHTTSSPSSSPPNSTPRSNRSLQLPAESPIQGIYVPLPRSASASPAISTLPSVVVQPLGYDSRSSEEELPVSPRGYKDQLDESEPEKASDADDGVLSDREPTFSSASSDPSYPVNRTVQPTRSPVAPSTAFSSPAPSAIFTPTPAIVQRPRPRFNLPPPPQDLDAQEDHESDAEPVTPHTRRRSFLLSVINSTARPRMKVPTPHPHRRLSALPVNSENETDVQETPPLRKAFVGITPRPGRGRMSHPLAQTFLPDGDSSEAGSGNNVSPYDAAGERASFISTASSHDLATHVRANTSYDPAIGLGERGKMGRFDAQKLNAYLHGLNRRLQEENLSLVERLQKYEEVKQGHRVSIESTGRGRRISAGVTLGDVEEESGAEGWAEEKLELEVLVQEMEVELDQTKAETAQVSKDLEKERNERARDKERWRERMEEVEKGVSEIVGELERKVEEAERERFEAVEEISKANREADKVREHLQTERDLAVERAAKAESAMESGKELGGALNEANSKVGTLSSDLHTATAQIKELEEEVMAFDRKVNELEKELKEEKLSSKLAAEDFHSQLSEMGTEVMRATARVTELEKDVAERDMALQCLEDELEVKSDELIGLQRCIARSDTETAAEVRALKVYTAELEESTAERVKILEGQLAAAQDCVDQYEADGEHVNHRMESLEKETEKATELARQMEEALEAAEEKMKTDEEMLANLRIKLASLERERERQRDPSIGDQQSNHEVEEALEAELDEANEEIARLTTLLNQSPARRAIEKAKDARIEMLEGENEELIERVRSLKSTNAEMTTPSRVVNMSGISPIHRHVLSMNLKTPKTPGGPLRDLSWLNNTTADPGVSPLLAEIARLQTELDRANESIDHKLDELQEAGLGVIDLTKNLADARSQTTSLENEIARLQRREERRLRRLEKLRCQKCFMKIDPSKLQRVYEADESSQDISHSCLPSNPPTPPTKTSEALRLELHSVNAHLDVMKKQWQDEKRQLLGEKAVLQDAANRMDTEVRNAKDEARRATEAERASRRSRADTQGEAERAKSVIADLEAELQAERMRLRQMSTEQERLQREVGEVARQLQRTETDMKDVKSQLQKTKQDNYELEDELRVNTNADQKARLLETRVLENTSTIEQLRQERSLLAQDHKDLQRRFAEVSERSNKLRNDYAVSQKSHENRRQQLDIHLEEIDELRRALSNQADEFQRTEQEKNRIVMEKTDIARTITALEADLKRVRKDAEIFGRDLKALRAEKERSQEKQKEEVAKAERTKKQAQTQIRLLNEQLENQKTKAKKAREELQRHVCPANGHQLEELKVQHKHECKGLIVQIRYLKAKFTRESTLRDDLSYQKQYLLILLSGFEASENRILACIAQIGFPKPPPVAVLKKRRSLKGVTLCIIFIRRAKCSSDAWRKACGNKQAIVEALEEVRRRRLESINPPCV</sequence>
<evidence type="ECO:0000256" key="7">
    <source>
        <dbReference type="SAM" id="MobiDB-lite"/>
    </source>
</evidence>
<organism evidence="9 10">
    <name type="scientific">Paxillus rubicundulus Ve08.2h10</name>
    <dbReference type="NCBI Taxonomy" id="930991"/>
    <lineage>
        <taxon>Eukaryota</taxon>
        <taxon>Fungi</taxon>
        <taxon>Dikarya</taxon>
        <taxon>Basidiomycota</taxon>
        <taxon>Agaricomycotina</taxon>
        <taxon>Agaricomycetes</taxon>
        <taxon>Agaricomycetidae</taxon>
        <taxon>Boletales</taxon>
        <taxon>Paxilineae</taxon>
        <taxon>Paxillaceae</taxon>
        <taxon>Paxillus</taxon>
    </lineage>
</organism>
<reference evidence="9 10" key="1">
    <citation type="submission" date="2014-04" db="EMBL/GenBank/DDBJ databases">
        <authorList>
            <consortium name="DOE Joint Genome Institute"/>
            <person name="Kuo A."/>
            <person name="Kohler A."/>
            <person name="Jargeat P."/>
            <person name="Nagy L.G."/>
            <person name="Floudas D."/>
            <person name="Copeland A."/>
            <person name="Barry K.W."/>
            <person name="Cichocki N."/>
            <person name="Veneault-Fourrey C."/>
            <person name="LaButti K."/>
            <person name="Lindquist E.A."/>
            <person name="Lipzen A."/>
            <person name="Lundell T."/>
            <person name="Morin E."/>
            <person name="Murat C."/>
            <person name="Sun H."/>
            <person name="Tunlid A."/>
            <person name="Henrissat B."/>
            <person name="Grigoriev I.V."/>
            <person name="Hibbett D.S."/>
            <person name="Martin F."/>
            <person name="Nordberg H.P."/>
            <person name="Cantor M.N."/>
            <person name="Hua S.X."/>
        </authorList>
    </citation>
    <scope>NUCLEOTIDE SEQUENCE [LARGE SCALE GENOMIC DNA]</scope>
    <source>
        <strain evidence="9 10">Ve08.2h10</strain>
    </source>
</reference>
<feature type="region of interest" description="Disordered" evidence="7">
    <location>
        <begin position="116"/>
        <end position="249"/>
    </location>
</feature>
<evidence type="ECO:0000256" key="6">
    <source>
        <dbReference type="SAM" id="Coils"/>
    </source>
</evidence>
<keyword evidence="10" id="KW-1185">Reference proteome</keyword>
<accession>A0A0D0DX95</accession>
<protein>
    <recommendedName>
        <fullName evidence="8">Pericentrin/AKAP-450 centrosomal targeting domain-containing protein</fullName>
    </recommendedName>
</protein>
<evidence type="ECO:0000256" key="2">
    <source>
        <dbReference type="ARBA" id="ARBA00022490"/>
    </source>
</evidence>
<feature type="coiled-coil region" evidence="6">
    <location>
        <begin position="865"/>
        <end position="1018"/>
    </location>
</feature>
<dbReference type="Proteomes" id="UP000054538">
    <property type="component" value="Unassembled WGS sequence"/>
</dbReference>
<dbReference type="STRING" id="930991.A0A0D0DX95"/>
<feature type="compositionally biased region" description="Low complexity" evidence="7">
    <location>
        <begin position="345"/>
        <end position="368"/>
    </location>
</feature>
<feature type="coiled-coil region" evidence="6">
    <location>
        <begin position="1078"/>
        <end position="1147"/>
    </location>
</feature>
<reference evidence="10" key="2">
    <citation type="submission" date="2015-01" db="EMBL/GenBank/DDBJ databases">
        <title>Evolutionary Origins and Diversification of the Mycorrhizal Mutualists.</title>
        <authorList>
            <consortium name="DOE Joint Genome Institute"/>
            <consortium name="Mycorrhizal Genomics Consortium"/>
            <person name="Kohler A."/>
            <person name="Kuo A."/>
            <person name="Nagy L.G."/>
            <person name="Floudas D."/>
            <person name="Copeland A."/>
            <person name="Barry K.W."/>
            <person name="Cichocki N."/>
            <person name="Veneault-Fourrey C."/>
            <person name="LaButti K."/>
            <person name="Lindquist E.A."/>
            <person name="Lipzen A."/>
            <person name="Lundell T."/>
            <person name="Morin E."/>
            <person name="Murat C."/>
            <person name="Riley R."/>
            <person name="Ohm R."/>
            <person name="Sun H."/>
            <person name="Tunlid A."/>
            <person name="Henrissat B."/>
            <person name="Grigoriev I.V."/>
            <person name="Hibbett D.S."/>
            <person name="Martin F."/>
        </authorList>
    </citation>
    <scope>NUCLEOTIDE SEQUENCE [LARGE SCALE GENOMIC DNA]</scope>
    <source>
        <strain evidence="10">Ve08.2h10</strain>
    </source>
</reference>
<evidence type="ECO:0000313" key="9">
    <source>
        <dbReference type="EMBL" id="KIK90884.1"/>
    </source>
</evidence>
<dbReference type="OrthoDB" id="2020852at2759"/>
<evidence type="ECO:0000256" key="4">
    <source>
        <dbReference type="ARBA" id="ARBA00023054"/>
    </source>
</evidence>
<comment type="subcellular location">
    <subcellularLocation>
        <location evidence="1">Cytoplasm</location>
        <location evidence="1">Cytoskeleton</location>
        <location evidence="1">Microtubule organizing center</location>
    </subcellularLocation>
</comment>
<dbReference type="Gene3D" id="1.20.5.340">
    <property type="match status" value="1"/>
</dbReference>
<gene>
    <name evidence="9" type="ORF">PAXRUDRAFT_831297</name>
</gene>
<dbReference type="InParanoid" id="A0A0D0DX95"/>
<feature type="region of interest" description="Disordered" evidence="7">
    <location>
        <begin position="281"/>
        <end position="406"/>
    </location>
</feature>
<evidence type="ECO:0000256" key="1">
    <source>
        <dbReference type="ARBA" id="ARBA00004267"/>
    </source>
</evidence>
<evidence type="ECO:0000256" key="3">
    <source>
        <dbReference type="ARBA" id="ARBA00022553"/>
    </source>
</evidence>
<keyword evidence="2" id="KW-0963">Cytoplasm</keyword>
<feature type="region of interest" description="Disordered" evidence="7">
    <location>
        <begin position="1474"/>
        <end position="1495"/>
    </location>
</feature>
<keyword evidence="3" id="KW-0597">Phosphoprotein</keyword>
<name>A0A0D0DX95_9AGAM</name>
<feature type="domain" description="Pericentrin/AKAP-450 centrosomal targeting" evidence="8">
    <location>
        <begin position="1557"/>
        <end position="1633"/>
    </location>
</feature>
<feature type="compositionally biased region" description="Basic and acidic residues" evidence="7">
    <location>
        <begin position="1474"/>
        <end position="1493"/>
    </location>
</feature>
<keyword evidence="4 6" id="KW-0175">Coiled coil</keyword>
<evidence type="ECO:0000259" key="8">
    <source>
        <dbReference type="Pfam" id="PF10495"/>
    </source>
</evidence>
<feature type="region of interest" description="Disordered" evidence="7">
    <location>
        <begin position="1"/>
        <end position="59"/>
    </location>
</feature>
<dbReference type="GO" id="GO:0005815">
    <property type="term" value="C:microtubule organizing center"/>
    <property type="evidence" value="ECO:0007669"/>
    <property type="project" value="UniProtKB-SubCell"/>
</dbReference>
<feature type="region of interest" description="Disordered" evidence="7">
    <location>
        <begin position="1233"/>
        <end position="1265"/>
    </location>
</feature>
<proteinExistence type="predicted"/>
<feature type="compositionally biased region" description="Polar residues" evidence="7">
    <location>
        <begin position="34"/>
        <end position="45"/>
    </location>
</feature>
<feature type="compositionally biased region" description="Basic and acidic residues" evidence="7">
    <location>
        <begin position="297"/>
        <end position="323"/>
    </location>
</feature>
<dbReference type="EMBL" id="KN825457">
    <property type="protein sequence ID" value="KIK90884.1"/>
    <property type="molecule type" value="Genomic_DNA"/>
</dbReference>
<keyword evidence="5" id="KW-0206">Cytoskeleton</keyword>
<feature type="coiled-coil region" evidence="6">
    <location>
        <begin position="607"/>
        <end position="821"/>
    </location>
</feature>
<dbReference type="HOGENOM" id="CLU_003479_0_0_1"/>